<dbReference type="Gene3D" id="2.130.10.10">
    <property type="entry name" value="YVTN repeat-like/Quinoprotein amine dehydrogenase"/>
    <property type="match status" value="2"/>
</dbReference>
<evidence type="ECO:0000313" key="5">
    <source>
        <dbReference type="Proteomes" id="UP001460270"/>
    </source>
</evidence>
<dbReference type="InterPro" id="IPR015943">
    <property type="entry name" value="WD40/YVTN_repeat-like_dom_sf"/>
</dbReference>
<proteinExistence type="predicted"/>
<dbReference type="Proteomes" id="UP001460270">
    <property type="component" value="Unassembled WGS sequence"/>
</dbReference>
<sequence length="474" mass="51449">MDTEKDGDQPHEESPVNTKHLDESDDNSSNACSSSLGGTGLLSLPWELVSHIASHLPAQCIITVLPKVCLALGNVSKDTASWQIRAHRLTGSRANFPVGPKEDFDWSTACVEMEQLINLWTDEAHKRQSLEEANIGEEQEGDEVEGIGVEAQEVAYGADEGLEVAMEEDNQEIPGNEQEDAAALINEERNLGPDDDLYPQENENPRLLGNDQLLEKETKPALRPSPSPALECITLASDHIAQVNSVLLVGGKGRFCATASRDWNVQLWDLEAGSSGVLLRTLGGQGHFSTHKGWVWCLASQGPLLASGGFDSGTERGTIKADAPVLCLAFQNNMLLAGTFDKRITMYDPRAPEPLVKSLNLHGNAVIKDCTVALYDCRAGKGIKKIHLKSYPLSISYSGSEVWAGDSKGMLHTFSMQAGTLKVLSQFDVGHTAMVTGIHRSLGSLYTCSADRTVKVHIPCSHQELSAHYNTRLE</sequence>
<dbReference type="PANTHER" id="PTHR22847:SF637">
    <property type="entry name" value="WD REPEAT DOMAIN 5B"/>
    <property type="match status" value="1"/>
</dbReference>
<keyword evidence="5" id="KW-1185">Reference proteome</keyword>
<gene>
    <name evidence="4" type="ORF">WMY93_003587</name>
</gene>
<dbReference type="SUPFAM" id="SSF81383">
    <property type="entry name" value="F-box domain"/>
    <property type="match status" value="1"/>
</dbReference>
<evidence type="ECO:0000256" key="2">
    <source>
        <dbReference type="ARBA" id="ARBA00022737"/>
    </source>
</evidence>
<dbReference type="GO" id="GO:1990234">
    <property type="term" value="C:transferase complex"/>
    <property type="evidence" value="ECO:0007669"/>
    <property type="project" value="UniProtKB-ARBA"/>
</dbReference>
<evidence type="ECO:0000313" key="4">
    <source>
        <dbReference type="EMBL" id="KAK7940261.1"/>
    </source>
</evidence>
<feature type="region of interest" description="Disordered" evidence="3">
    <location>
        <begin position="1"/>
        <end position="32"/>
    </location>
</feature>
<dbReference type="InterPro" id="IPR019775">
    <property type="entry name" value="WD40_repeat_CS"/>
</dbReference>
<dbReference type="SUPFAM" id="SSF50978">
    <property type="entry name" value="WD40 repeat-like"/>
    <property type="match status" value="1"/>
</dbReference>
<evidence type="ECO:0008006" key="6">
    <source>
        <dbReference type="Google" id="ProtNLM"/>
    </source>
</evidence>
<dbReference type="InterPro" id="IPR001680">
    <property type="entry name" value="WD40_rpt"/>
</dbReference>
<name>A0AAW0Q2S0_9GOBI</name>
<dbReference type="PROSITE" id="PS00678">
    <property type="entry name" value="WD_REPEATS_1"/>
    <property type="match status" value="1"/>
</dbReference>
<accession>A0AAW0Q2S0</accession>
<evidence type="ECO:0000256" key="1">
    <source>
        <dbReference type="ARBA" id="ARBA00022574"/>
    </source>
</evidence>
<dbReference type="AlphaFoldDB" id="A0AAW0Q2S0"/>
<dbReference type="Pfam" id="PF00400">
    <property type="entry name" value="WD40"/>
    <property type="match status" value="3"/>
</dbReference>
<dbReference type="SMART" id="SM00320">
    <property type="entry name" value="WD40"/>
    <property type="match status" value="3"/>
</dbReference>
<evidence type="ECO:0000256" key="3">
    <source>
        <dbReference type="SAM" id="MobiDB-lite"/>
    </source>
</evidence>
<dbReference type="PANTHER" id="PTHR22847">
    <property type="entry name" value="WD40 REPEAT PROTEIN"/>
    <property type="match status" value="1"/>
</dbReference>
<keyword evidence="1" id="KW-0853">WD repeat</keyword>
<dbReference type="EMBL" id="JBBPFD010000002">
    <property type="protein sequence ID" value="KAK7940261.1"/>
    <property type="molecule type" value="Genomic_DNA"/>
</dbReference>
<organism evidence="4 5">
    <name type="scientific">Mugilogobius chulae</name>
    <name type="common">yellowstripe goby</name>
    <dbReference type="NCBI Taxonomy" id="88201"/>
    <lineage>
        <taxon>Eukaryota</taxon>
        <taxon>Metazoa</taxon>
        <taxon>Chordata</taxon>
        <taxon>Craniata</taxon>
        <taxon>Vertebrata</taxon>
        <taxon>Euteleostomi</taxon>
        <taxon>Actinopterygii</taxon>
        <taxon>Neopterygii</taxon>
        <taxon>Teleostei</taxon>
        <taxon>Neoteleostei</taxon>
        <taxon>Acanthomorphata</taxon>
        <taxon>Gobiaria</taxon>
        <taxon>Gobiiformes</taxon>
        <taxon>Gobioidei</taxon>
        <taxon>Gobiidae</taxon>
        <taxon>Gobionellinae</taxon>
        <taxon>Mugilogobius</taxon>
    </lineage>
</organism>
<dbReference type="InterPro" id="IPR036047">
    <property type="entry name" value="F-box-like_dom_sf"/>
</dbReference>
<dbReference type="InterPro" id="IPR036322">
    <property type="entry name" value="WD40_repeat_dom_sf"/>
</dbReference>
<protein>
    <recommendedName>
        <fullName evidence="6">F-box/WD repeat-containing protein 9</fullName>
    </recommendedName>
</protein>
<reference evidence="5" key="1">
    <citation type="submission" date="2024-04" db="EMBL/GenBank/DDBJ databases">
        <title>Salinicola lusitanus LLJ914,a marine bacterium isolated from the Okinawa Trough.</title>
        <authorList>
            <person name="Li J."/>
        </authorList>
    </citation>
    <scope>NUCLEOTIDE SEQUENCE [LARGE SCALE GENOMIC DNA]</scope>
</reference>
<feature type="compositionally biased region" description="Basic and acidic residues" evidence="3">
    <location>
        <begin position="1"/>
        <end position="22"/>
    </location>
</feature>
<comment type="caution">
    <text evidence="4">The sequence shown here is derived from an EMBL/GenBank/DDBJ whole genome shotgun (WGS) entry which is preliminary data.</text>
</comment>
<keyword evidence="2" id="KW-0677">Repeat</keyword>